<keyword evidence="10" id="KW-0511">Multifunctional enzyme</keyword>
<keyword evidence="5" id="KW-0548">Nucleotidyltransferase</keyword>
<dbReference type="InterPro" id="IPR036397">
    <property type="entry name" value="RNaseH_sf"/>
</dbReference>
<dbReference type="PANTHER" id="PTHR37984:SF5">
    <property type="entry name" value="PROTEIN NYNRIN-LIKE"/>
    <property type="match status" value="1"/>
</dbReference>
<evidence type="ECO:0000256" key="5">
    <source>
        <dbReference type="ARBA" id="ARBA00022695"/>
    </source>
</evidence>
<dbReference type="Gene3D" id="1.10.340.70">
    <property type="match status" value="1"/>
</dbReference>
<dbReference type="InterPro" id="IPR043502">
    <property type="entry name" value="DNA/RNA_pol_sf"/>
</dbReference>
<comment type="caution">
    <text evidence="15">The sequence shown here is derived from an EMBL/GenBank/DDBJ whole genome shotgun (WGS) entry which is preliminary data.</text>
</comment>
<evidence type="ECO:0000313" key="15">
    <source>
        <dbReference type="EMBL" id="KAL2094490.1"/>
    </source>
</evidence>
<keyword evidence="3" id="KW-0645">Protease</keyword>
<evidence type="ECO:0000256" key="1">
    <source>
        <dbReference type="ARBA" id="ARBA00010879"/>
    </source>
</evidence>
<dbReference type="InterPro" id="IPR000477">
    <property type="entry name" value="RT_dom"/>
</dbReference>
<feature type="compositionally biased region" description="Pro residues" evidence="12">
    <location>
        <begin position="1326"/>
        <end position="1336"/>
    </location>
</feature>
<dbReference type="Gene3D" id="3.10.20.370">
    <property type="match status" value="1"/>
</dbReference>
<dbReference type="GO" id="GO:0008233">
    <property type="term" value="F:peptidase activity"/>
    <property type="evidence" value="ECO:0007669"/>
    <property type="project" value="UniProtKB-KW"/>
</dbReference>
<evidence type="ECO:0000256" key="12">
    <source>
        <dbReference type="SAM" id="MobiDB-lite"/>
    </source>
</evidence>
<dbReference type="CDD" id="cd01647">
    <property type="entry name" value="RT_LTR"/>
    <property type="match status" value="1"/>
</dbReference>
<feature type="domain" description="Reverse transcriptase" evidence="13">
    <location>
        <begin position="239"/>
        <end position="418"/>
    </location>
</feature>
<proteinExistence type="inferred from homology"/>
<evidence type="ECO:0000256" key="7">
    <source>
        <dbReference type="ARBA" id="ARBA00022759"/>
    </source>
</evidence>
<keyword evidence="8" id="KW-0378">Hydrolase</keyword>
<dbReference type="Proteomes" id="UP001591681">
    <property type="component" value="Unassembled WGS sequence"/>
</dbReference>
<reference evidence="15 16" key="1">
    <citation type="submission" date="2024-09" db="EMBL/GenBank/DDBJ databases">
        <title>A chromosome-level genome assembly of Gray's grenadier anchovy, Coilia grayii.</title>
        <authorList>
            <person name="Fu Z."/>
        </authorList>
    </citation>
    <scope>NUCLEOTIDE SEQUENCE [LARGE SCALE GENOMIC DNA]</scope>
    <source>
        <strain evidence="15">G4</strain>
        <tissue evidence="15">Muscle</tissue>
    </source>
</reference>
<keyword evidence="4" id="KW-0808">Transferase</keyword>
<evidence type="ECO:0000256" key="10">
    <source>
        <dbReference type="ARBA" id="ARBA00023268"/>
    </source>
</evidence>
<dbReference type="EMBL" id="JBHFQA010000008">
    <property type="protein sequence ID" value="KAL2094490.1"/>
    <property type="molecule type" value="Genomic_DNA"/>
</dbReference>
<dbReference type="InterPro" id="IPR050951">
    <property type="entry name" value="Retrovirus_Pol_polyprotein"/>
</dbReference>
<dbReference type="PANTHER" id="PTHR37984">
    <property type="entry name" value="PROTEIN CBG26694"/>
    <property type="match status" value="1"/>
</dbReference>
<accession>A0ABD1K5S4</accession>
<evidence type="ECO:0000256" key="8">
    <source>
        <dbReference type="ARBA" id="ARBA00022801"/>
    </source>
</evidence>
<dbReference type="EC" id="3.1.26.4" evidence="2"/>
<feature type="region of interest" description="Disordered" evidence="12">
    <location>
        <begin position="1274"/>
        <end position="1424"/>
    </location>
</feature>
<dbReference type="FunFam" id="1.10.340.70:FF:000001">
    <property type="entry name" value="Retrovirus-related Pol polyprotein from transposon gypsy-like Protein"/>
    <property type="match status" value="1"/>
</dbReference>
<dbReference type="InterPro" id="IPR041588">
    <property type="entry name" value="Integrase_H2C2"/>
</dbReference>
<dbReference type="Gene3D" id="3.30.420.10">
    <property type="entry name" value="Ribonuclease H-like superfamily/Ribonuclease H"/>
    <property type="match status" value="1"/>
</dbReference>
<dbReference type="InterPro" id="IPR043128">
    <property type="entry name" value="Rev_trsase/Diguanyl_cyclase"/>
</dbReference>
<evidence type="ECO:0000256" key="4">
    <source>
        <dbReference type="ARBA" id="ARBA00022679"/>
    </source>
</evidence>
<evidence type="ECO:0000259" key="14">
    <source>
        <dbReference type="PROSITE" id="PS50994"/>
    </source>
</evidence>
<keyword evidence="16" id="KW-1185">Reference proteome</keyword>
<dbReference type="FunFam" id="3.10.20.370:FF:000001">
    <property type="entry name" value="Retrovirus-related Pol polyprotein from transposon 17.6-like protein"/>
    <property type="match status" value="1"/>
</dbReference>
<name>A0ABD1K5S4_9TELE</name>
<dbReference type="PROSITE" id="PS50878">
    <property type="entry name" value="RT_POL"/>
    <property type="match status" value="1"/>
</dbReference>
<dbReference type="GO" id="GO:0003964">
    <property type="term" value="F:RNA-directed DNA polymerase activity"/>
    <property type="evidence" value="ECO:0007669"/>
    <property type="project" value="UniProtKB-KW"/>
</dbReference>
<dbReference type="Gene3D" id="3.30.70.270">
    <property type="match status" value="2"/>
</dbReference>
<dbReference type="InterPro" id="IPR012337">
    <property type="entry name" value="RNaseH-like_sf"/>
</dbReference>
<evidence type="ECO:0000256" key="6">
    <source>
        <dbReference type="ARBA" id="ARBA00022722"/>
    </source>
</evidence>
<evidence type="ECO:0000313" key="16">
    <source>
        <dbReference type="Proteomes" id="UP001591681"/>
    </source>
</evidence>
<feature type="domain" description="Integrase catalytic" evidence="14">
    <location>
        <begin position="926"/>
        <end position="1084"/>
    </location>
</feature>
<dbReference type="SUPFAM" id="SSF56672">
    <property type="entry name" value="DNA/RNA polymerases"/>
    <property type="match status" value="1"/>
</dbReference>
<dbReference type="Pfam" id="PF00078">
    <property type="entry name" value="RVT_1"/>
    <property type="match status" value="1"/>
</dbReference>
<dbReference type="Pfam" id="PF00665">
    <property type="entry name" value="rve"/>
    <property type="match status" value="1"/>
</dbReference>
<keyword evidence="9" id="KW-0695">RNA-directed DNA polymerase</keyword>
<dbReference type="FunFam" id="3.10.10.10:FF:000007">
    <property type="entry name" value="Retrovirus-related Pol polyprotein from transposon 17.6-like Protein"/>
    <property type="match status" value="1"/>
</dbReference>
<dbReference type="GO" id="GO:0006508">
    <property type="term" value="P:proteolysis"/>
    <property type="evidence" value="ECO:0007669"/>
    <property type="project" value="UniProtKB-KW"/>
</dbReference>
<dbReference type="Gene3D" id="3.10.10.10">
    <property type="entry name" value="HIV Type 1 Reverse Transcriptase, subunit A, domain 1"/>
    <property type="match status" value="1"/>
</dbReference>
<dbReference type="SUPFAM" id="SSF53098">
    <property type="entry name" value="Ribonuclease H-like"/>
    <property type="match status" value="1"/>
</dbReference>
<sequence>MGLPFFNLLTSNRPAEDGSKHCLNASSWNRPWRLERWAKFVSGPTVRVPAGSMKLVPATCHQGLGSTLSSALLEPVSFTDGQLPGNLLVPTAYLSVMRGTVQVPVINIGNQDQWLRPKTVLGELHMAVSPSISSSIEFNHQQAQGEHVVLIQSVDTQYNDGVEISQLHWSTLSDQQQQDARALLEKYWTTFSRGDGDLGCTTLVQHTIPLLDDAPVRQRYRRLPPSQYDLVKKHVQELLDQNIVRPSCSPYASPIVVVQKKDGSIRLCVDYRQLNSRTRKDAFPLPRIEESLDALSGATLFSTLDLASGYNQVPVSEKDKEKTAFCTPFGLFEFNRMPFGLCNAPGTFQRLMERIFGDQSFHALLLYLDDIVIFSTTFQQHLERLEMVLARLRQHNLKLKLKKCHFFQTEVGYLGHVISAAGVATDPEKIRAVAEWKRPSSVKELRSFLGFASYYRRFVEGFAGLASPLHKLVGALQGTKRRPGPRVQGPFEQHWSPACEKAFSGLKNRLVHAPVLGYADFTRPFIVETDASYSGLGAVLSQEQDGHRRPIAYASRGLRPTERNMSNYSSMKLELVALKWAVTEKFREYLLGHKFTVYTDNNPLSYLQSAKLSAIEQRWVSQLALFDYEIKYRPGTANRNADALSRLPSASTSLVETAVHPAEGAFQSFVPDQAPRLGPWVAPRSEVRTVMSTATTITLGATSATTLGLGPRGADTAEVNLSTSDTIPVQGLQVATVSATARLSQLGLPEQGIPVPSQCAQIGAVSGLYSQEALLVEATPSRSKEDLKALQAADPCISAFLHLWRRGHPPRAAELRTAPHGVRELAKQWPRIREREGVFYREVQIPPSRAPTYQLLLPVALQKEVLTGLHDNHGHQGVDRTTNLIRQRCYWPKMHQDIKRWCDQCQRCTVAKATQPKVRTFRGSLMATRPLEIIAIDFTILDKASNGLENVLVVTDVFSKFTQAYPTPDQKAKTVVKILIDKWFYTYGVPQRIHSDQGRCFESELLSQLCSLYGVRKSRTSPYHPEGNGQCERFNRTLHDLLRTLPPERKRKWPQLLPQLLFAYNTTAHHSTHHSPYELMFGQKPRLPVDQLLGISEEDMPSDDPLDWMAQHKERLSVVYSTARQQLEKAAAYRNRNYNDPVPVLSRGTLVYRRNHLQGRHKIQDIWNSTIHEVLECLDGVGTLYKVRPLGEQGPGKVLHRAELKLAPCRREDYPSAVLPVVTPQPPVTAARCPGALAPAGSPTPTEPEDDVWAVAVTPPSLFLFDGNVSPANTRAAPSCPPHFNSMSPPPLLGEQALTQPDDAPGTSSVVLDAAQIETGSDPNSICPPPMQPPLMAPAESPSSYATAEAPQNLSSELNPADPALDHQPSRRSCRSTAGKHPNPHHLPLSVFHRRDPDVTAGPCSSLTPCLPSPPETVHRDGEH</sequence>
<dbReference type="PROSITE" id="PS50994">
    <property type="entry name" value="INTEGRASE"/>
    <property type="match status" value="1"/>
</dbReference>
<dbReference type="FunFam" id="3.30.70.270:FF:000020">
    <property type="entry name" value="Transposon Tf2-6 polyprotein-like Protein"/>
    <property type="match status" value="1"/>
</dbReference>
<dbReference type="GO" id="GO:0004523">
    <property type="term" value="F:RNA-DNA hybrid ribonuclease activity"/>
    <property type="evidence" value="ECO:0007669"/>
    <property type="project" value="UniProtKB-EC"/>
</dbReference>
<evidence type="ECO:0000256" key="2">
    <source>
        <dbReference type="ARBA" id="ARBA00012180"/>
    </source>
</evidence>
<dbReference type="Pfam" id="PF17921">
    <property type="entry name" value="Integrase_H2C2"/>
    <property type="match status" value="1"/>
</dbReference>
<dbReference type="CDD" id="cd09274">
    <property type="entry name" value="RNase_HI_RT_Ty3"/>
    <property type="match status" value="1"/>
</dbReference>
<evidence type="ECO:0000256" key="3">
    <source>
        <dbReference type="ARBA" id="ARBA00022670"/>
    </source>
</evidence>
<dbReference type="FunFam" id="3.30.420.10:FF:000032">
    <property type="entry name" value="Retrovirus-related Pol polyprotein from transposon 297-like Protein"/>
    <property type="match status" value="1"/>
</dbReference>
<dbReference type="Pfam" id="PF17919">
    <property type="entry name" value="RT_RNaseH_2"/>
    <property type="match status" value="1"/>
</dbReference>
<keyword evidence="7" id="KW-0255">Endonuclease</keyword>
<dbReference type="InterPro" id="IPR001584">
    <property type="entry name" value="Integrase_cat-core"/>
</dbReference>
<gene>
    <name evidence="15" type="ORF">ACEWY4_009209</name>
</gene>
<organism evidence="15 16">
    <name type="scientific">Coilia grayii</name>
    <name type="common">Gray's grenadier anchovy</name>
    <dbReference type="NCBI Taxonomy" id="363190"/>
    <lineage>
        <taxon>Eukaryota</taxon>
        <taxon>Metazoa</taxon>
        <taxon>Chordata</taxon>
        <taxon>Craniata</taxon>
        <taxon>Vertebrata</taxon>
        <taxon>Euteleostomi</taxon>
        <taxon>Actinopterygii</taxon>
        <taxon>Neopterygii</taxon>
        <taxon>Teleostei</taxon>
        <taxon>Clupei</taxon>
        <taxon>Clupeiformes</taxon>
        <taxon>Clupeoidei</taxon>
        <taxon>Engraulidae</taxon>
        <taxon>Coilinae</taxon>
        <taxon>Coilia</taxon>
    </lineage>
</organism>
<keyword evidence="6" id="KW-0540">Nuclease</keyword>
<evidence type="ECO:0000256" key="9">
    <source>
        <dbReference type="ARBA" id="ARBA00022918"/>
    </source>
</evidence>
<evidence type="ECO:0000259" key="13">
    <source>
        <dbReference type="PROSITE" id="PS50878"/>
    </source>
</evidence>
<protein>
    <recommendedName>
        <fullName evidence="11">Gypsy retrotransposon integrase-like protein 1</fullName>
        <ecNumber evidence="2">3.1.26.4</ecNumber>
    </recommendedName>
</protein>
<feature type="compositionally biased region" description="Polar residues" evidence="12">
    <location>
        <begin position="1341"/>
        <end position="1358"/>
    </location>
</feature>
<evidence type="ECO:0000256" key="11">
    <source>
        <dbReference type="ARBA" id="ARBA00039658"/>
    </source>
</evidence>
<dbReference type="InterPro" id="IPR041577">
    <property type="entry name" value="RT_RNaseH_2"/>
</dbReference>
<comment type="similarity">
    <text evidence="1">Belongs to the beta type-B retroviral polymerase family. HERV class-II K(HML-2) pol subfamily.</text>
</comment>